<evidence type="ECO:0000313" key="2">
    <source>
        <dbReference type="EMBL" id="CAA93403.1"/>
    </source>
</evidence>
<dbReference type="AlphaFoldDB" id="E9PAG0"/>
<feature type="region of interest" description="Disordered" evidence="1">
    <location>
        <begin position="88"/>
        <end position="126"/>
    </location>
</feature>
<accession>E9PAG0</accession>
<dbReference type="EMBL" id="Z69382">
    <property type="protein sequence ID" value="CAA93403.1"/>
    <property type="molecule type" value="Genomic_DNA"/>
</dbReference>
<proteinExistence type="predicted"/>
<reference evidence="2" key="1">
    <citation type="journal article" date="1997" name="Yeast">
        <title>The DNA sequence of cosmid 14-13b from chromosome XIV of Saccharomyces cerevisiae reveals an unusually high number of overlapping open reading frames.</title>
        <authorList>
            <person name="de Antoni A."/>
            <person name="D'Angelo M."/>
            <person name="Dal Pero F."/>
            <person name="Sartorello F."/>
            <person name="Pandolfo D."/>
            <person name="Pallavicini A."/>
            <person name="Lanfranchi G."/>
            <person name="Valle G."/>
        </authorList>
    </citation>
    <scope>NUCLEOTIDE SEQUENCE</scope>
</reference>
<protein>
    <submittedName>
        <fullName evidence="2">N2161 protein</fullName>
    </submittedName>
</protein>
<gene>
    <name evidence="2" type="primary">N2161</name>
</gene>
<name>E9PAG0_YEASX</name>
<sequence>MVSLACCNSEELFCKETGLDKDKAGTGGSGLGVLCLSKAGRLLSPLRGDTLTMEISLVGERSLEDGSLLCLEVGGGGGSTLSLLLSGDTLLSPPGPTTDGWGLGPESRGETHEEVSSRSISFMPAD</sequence>
<evidence type="ECO:0000256" key="1">
    <source>
        <dbReference type="SAM" id="MobiDB-lite"/>
    </source>
</evidence>
<organism evidence="2">
    <name type="scientific">Saccharomyces cerevisiae</name>
    <name type="common">Baker's yeast</name>
    <dbReference type="NCBI Taxonomy" id="4932"/>
    <lineage>
        <taxon>Eukaryota</taxon>
        <taxon>Fungi</taxon>
        <taxon>Dikarya</taxon>
        <taxon>Ascomycota</taxon>
        <taxon>Saccharomycotina</taxon>
        <taxon>Saccharomycetes</taxon>
        <taxon>Saccharomycetales</taxon>
        <taxon>Saccharomycetaceae</taxon>
        <taxon>Saccharomyces</taxon>
    </lineage>
</organism>
<feature type="compositionally biased region" description="Basic and acidic residues" evidence="1">
    <location>
        <begin position="107"/>
        <end position="116"/>
    </location>
</feature>